<feature type="region of interest" description="Disordered" evidence="1">
    <location>
        <begin position="538"/>
        <end position="578"/>
    </location>
</feature>
<dbReference type="Gene3D" id="2.60.120.620">
    <property type="entry name" value="q2cbj1_9rhob like domain"/>
    <property type="match status" value="1"/>
</dbReference>
<dbReference type="PANTHER" id="PTHR33099">
    <property type="entry name" value="FE2OG DIOXYGENASE DOMAIN-CONTAINING PROTEIN"/>
    <property type="match status" value="1"/>
</dbReference>
<dbReference type="PANTHER" id="PTHR33099:SF11">
    <property type="entry name" value="FE2OG DIOXYGENASE DOMAIN-CONTAINING PROTEIN"/>
    <property type="match status" value="1"/>
</dbReference>
<evidence type="ECO:0008006" key="4">
    <source>
        <dbReference type="Google" id="ProtNLM"/>
    </source>
</evidence>
<protein>
    <recommendedName>
        <fullName evidence="4">Fe2OG dioxygenase domain-containing protein</fullName>
    </recommendedName>
</protein>
<feature type="compositionally biased region" description="Polar residues" evidence="1">
    <location>
        <begin position="1"/>
        <end position="12"/>
    </location>
</feature>
<name>A0A5C2SKQ2_9APHY</name>
<reference evidence="2" key="1">
    <citation type="journal article" date="2018" name="Genome Biol. Evol.">
        <title>Genomics and development of Lentinus tigrinus, a white-rot wood-decaying mushroom with dimorphic fruiting bodies.</title>
        <authorList>
            <person name="Wu B."/>
            <person name="Xu Z."/>
            <person name="Knudson A."/>
            <person name="Carlson A."/>
            <person name="Chen N."/>
            <person name="Kovaka S."/>
            <person name="LaButti K."/>
            <person name="Lipzen A."/>
            <person name="Pennachio C."/>
            <person name="Riley R."/>
            <person name="Schakwitz W."/>
            <person name="Umezawa K."/>
            <person name="Ohm R.A."/>
            <person name="Grigoriev I.V."/>
            <person name="Nagy L.G."/>
            <person name="Gibbons J."/>
            <person name="Hibbett D."/>
        </authorList>
    </citation>
    <scope>NUCLEOTIDE SEQUENCE [LARGE SCALE GENOMIC DNA]</scope>
    <source>
        <strain evidence="2">ALCF2SS1-6</strain>
    </source>
</reference>
<evidence type="ECO:0000313" key="2">
    <source>
        <dbReference type="EMBL" id="RPD64435.1"/>
    </source>
</evidence>
<feature type="compositionally biased region" description="Acidic residues" evidence="1">
    <location>
        <begin position="566"/>
        <end position="578"/>
    </location>
</feature>
<feature type="region of interest" description="Disordered" evidence="1">
    <location>
        <begin position="1"/>
        <end position="58"/>
    </location>
</feature>
<evidence type="ECO:0000313" key="3">
    <source>
        <dbReference type="Proteomes" id="UP000313359"/>
    </source>
</evidence>
<dbReference type="AlphaFoldDB" id="A0A5C2SKQ2"/>
<organism evidence="2 3">
    <name type="scientific">Lentinus tigrinus ALCF2SS1-6</name>
    <dbReference type="NCBI Taxonomy" id="1328759"/>
    <lineage>
        <taxon>Eukaryota</taxon>
        <taxon>Fungi</taxon>
        <taxon>Dikarya</taxon>
        <taxon>Basidiomycota</taxon>
        <taxon>Agaricomycotina</taxon>
        <taxon>Agaricomycetes</taxon>
        <taxon>Polyporales</taxon>
        <taxon>Polyporaceae</taxon>
        <taxon>Lentinus</taxon>
    </lineage>
</organism>
<sequence length="578" mass="64986">MSESTEPVQDTRTGSRRKRSEVQPRESPEAASETEAQIRPSKRLRGRAEQTAETSGNAEVNVNAPDEVTYPVAEELPPVALKIMRAIKDAHRIPSIGYSPTQLDKQARHMMSYGPDGLSKDEIEMDLELTEEEETREKHNTDIITKLSAIYSAHVHNKASGYLDKPFNLKITKDNCEFNGPISPPTQFYNCGDPIFERGERKAVKSRLKEWYKNASVSGYGDVREQVTKVNKKVRNAREIPATHFSVEAELLERVAALWDQNFYPNRSIRVEPYKIHLYGPGGHFDMHRDTPQKDLIGTFLLGLGDVSSGGGLKVDGQEMPAYGGHWCAFYPDVPHRVEQIWDGYRAVIAFKIFRTSGSGTETETTTRVRQEATELMSQMQAPFGIMLERKYCLGTTELSGFDALLLQSASALPNVDVRHLPVVLTTYSKFGSQDRYNRYRDFEMRCDTHVAPFTRGHVEELFGTDGEYSSIKHSKCGCPWLDGVKNVPFFSLELPRALYSCSKEEKETCNYTGNEAQAWREDSVYLSYALLVLPKSDDISKDNGKDVDDTDSGNSDGTASHDSTDYDDDSDSDSDEQ</sequence>
<accession>A0A5C2SKQ2</accession>
<keyword evidence="3" id="KW-1185">Reference proteome</keyword>
<dbReference type="Proteomes" id="UP000313359">
    <property type="component" value="Unassembled WGS sequence"/>
</dbReference>
<evidence type="ECO:0000256" key="1">
    <source>
        <dbReference type="SAM" id="MobiDB-lite"/>
    </source>
</evidence>
<proteinExistence type="predicted"/>
<feature type="compositionally biased region" description="Basic and acidic residues" evidence="1">
    <location>
        <begin position="538"/>
        <end position="548"/>
    </location>
</feature>
<dbReference type="EMBL" id="ML122254">
    <property type="protein sequence ID" value="RPD64435.1"/>
    <property type="molecule type" value="Genomic_DNA"/>
</dbReference>
<gene>
    <name evidence="2" type="ORF">L227DRAFT_328105</name>
</gene>
<dbReference type="OrthoDB" id="3058546at2759"/>